<dbReference type="STRING" id="670155.SAMN04488001_0232"/>
<dbReference type="Proteomes" id="UP000199441">
    <property type="component" value="Unassembled WGS sequence"/>
</dbReference>
<keyword evidence="3" id="KW-1185">Reference proteome</keyword>
<evidence type="ECO:0000313" key="2">
    <source>
        <dbReference type="EMBL" id="SDW07981.1"/>
    </source>
</evidence>
<dbReference type="PROSITE" id="PS51257">
    <property type="entry name" value="PROKAR_LIPOPROTEIN"/>
    <property type="match status" value="1"/>
</dbReference>
<evidence type="ECO:0000313" key="3">
    <source>
        <dbReference type="Proteomes" id="UP000199441"/>
    </source>
</evidence>
<proteinExistence type="predicted"/>
<accession>A0A1H2QLG5</accession>
<evidence type="ECO:0000256" key="1">
    <source>
        <dbReference type="SAM" id="SignalP"/>
    </source>
</evidence>
<dbReference type="AlphaFoldDB" id="A0A1H2QLG5"/>
<name>A0A1H2QLG5_9RHOB</name>
<evidence type="ECO:0008006" key="4">
    <source>
        <dbReference type="Google" id="ProtNLM"/>
    </source>
</evidence>
<reference evidence="3" key="1">
    <citation type="submission" date="2016-10" db="EMBL/GenBank/DDBJ databases">
        <authorList>
            <person name="Varghese N."/>
            <person name="Submissions S."/>
        </authorList>
    </citation>
    <scope>NUCLEOTIDE SEQUENCE [LARGE SCALE GENOMIC DNA]</scope>
    <source>
        <strain evidence="3">DSM 26922</strain>
    </source>
</reference>
<gene>
    <name evidence="2" type="ORF">SAMN04488001_0232</name>
</gene>
<sequence>MRQILLCLLGLSSLSACGPTPQQQAFAAQVETQCRAGDIVACHQRDGDPVEVARLEVACASQNLQACQAVSHYRLQQQNLRNQQAAATQANLNAMAARPAPQYPTYTTPQVQPVQLSSGTNYYYCNQLGSYVVTCR</sequence>
<protein>
    <recommendedName>
        <fullName evidence="4">Lipoprotein</fullName>
    </recommendedName>
</protein>
<dbReference type="EMBL" id="FNOI01000001">
    <property type="protein sequence ID" value="SDW07981.1"/>
    <property type="molecule type" value="Genomic_DNA"/>
</dbReference>
<organism evidence="2 3">
    <name type="scientific">Litoreibacter albidus</name>
    <dbReference type="NCBI Taxonomy" id="670155"/>
    <lineage>
        <taxon>Bacteria</taxon>
        <taxon>Pseudomonadati</taxon>
        <taxon>Pseudomonadota</taxon>
        <taxon>Alphaproteobacteria</taxon>
        <taxon>Rhodobacterales</taxon>
        <taxon>Roseobacteraceae</taxon>
        <taxon>Litoreibacter</taxon>
    </lineage>
</organism>
<feature type="signal peptide" evidence="1">
    <location>
        <begin position="1"/>
        <end position="18"/>
    </location>
</feature>
<keyword evidence="1" id="KW-0732">Signal</keyword>
<feature type="chain" id="PRO_5011518735" description="Lipoprotein" evidence="1">
    <location>
        <begin position="19"/>
        <end position="136"/>
    </location>
</feature>